<sequence length="291" mass="32420">MFEGFEEFDVRTAGATIHGRRGGAGPAVLLLHGIPETHLMWHRVAPELAREYTVIATDLRGFGDSGKPASAPDHSPYSMREIARDQVEVMRELGFREFAVVGHDRGARCAYRMALDHPDVVDRLAVLDVIPTGDSFRLADKDFSLGFWVWSFLAAAEPVPETLIAGAPDVFVNHMLDAWSAEIDVFPTDIRAEYIEKFRDPATVHAICEEYRAAATLDFQHDEADRGQRRISCPVLALWSATGAVASWYDPVQIWRAWADDFRGFPVSAGHFLPEEAPEETTAHLLSFLAE</sequence>
<evidence type="ECO:0000313" key="3">
    <source>
        <dbReference type="EMBL" id="GAA1717257.1"/>
    </source>
</evidence>
<evidence type="ECO:0000313" key="4">
    <source>
        <dbReference type="Proteomes" id="UP001500618"/>
    </source>
</evidence>
<protein>
    <submittedName>
        <fullName evidence="3">Alpha/beta hydrolase</fullName>
    </submittedName>
</protein>
<dbReference type="PRINTS" id="PR00412">
    <property type="entry name" value="EPOXHYDRLASE"/>
</dbReference>
<dbReference type="Proteomes" id="UP001500618">
    <property type="component" value="Unassembled WGS sequence"/>
</dbReference>
<proteinExistence type="predicted"/>
<dbReference type="InterPro" id="IPR000073">
    <property type="entry name" value="AB_hydrolase_1"/>
</dbReference>
<dbReference type="InterPro" id="IPR029058">
    <property type="entry name" value="AB_hydrolase_fold"/>
</dbReference>
<feature type="domain" description="AB hydrolase-1" evidence="2">
    <location>
        <begin position="26"/>
        <end position="278"/>
    </location>
</feature>
<dbReference type="Pfam" id="PF00561">
    <property type="entry name" value="Abhydrolase_1"/>
    <property type="match status" value="1"/>
</dbReference>
<dbReference type="PANTHER" id="PTHR43329">
    <property type="entry name" value="EPOXIDE HYDROLASE"/>
    <property type="match status" value="1"/>
</dbReference>
<name>A0ABP4V4D0_9ACTN</name>
<organism evidence="3 4">
    <name type="scientific">Fodinicola feengrottensis</name>
    <dbReference type="NCBI Taxonomy" id="435914"/>
    <lineage>
        <taxon>Bacteria</taxon>
        <taxon>Bacillati</taxon>
        <taxon>Actinomycetota</taxon>
        <taxon>Actinomycetes</taxon>
        <taxon>Mycobacteriales</taxon>
        <taxon>Fodinicola</taxon>
    </lineage>
</organism>
<evidence type="ECO:0000256" key="1">
    <source>
        <dbReference type="ARBA" id="ARBA00022801"/>
    </source>
</evidence>
<dbReference type="PRINTS" id="PR00111">
    <property type="entry name" value="ABHYDROLASE"/>
</dbReference>
<dbReference type="EMBL" id="BAAANY010000042">
    <property type="protein sequence ID" value="GAA1717257.1"/>
    <property type="molecule type" value="Genomic_DNA"/>
</dbReference>
<dbReference type="SUPFAM" id="SSF53474">
    <property type="entry name" value="alpha/beta-Hydrolases"/>
    <property type="match status" value="1"/>
</dbReference>
<dbReference type="Gene3D" id="3.40.50.1820">
    <property type="entry name" value="alpha/beta hydrolase"/>
    <property type="match status" value="1"/>
</dbReference>
<accession>A0ABP4V4D0</accession>
<dbReference type="InterPro" id="IPR000639">
    <property type="entry name" value="Epox_hydrolase-like"/>
</dbReference>
<evidence type="ECO:0000259" key="2">
    <source>
        <dbReference type="Pfam" id="PF00561"/>
    </source>
</evidence>
<keyword evidence="4" id="KW-1185">Reference proteome</keyword>
<gene>
    <name evidence="3" type="ORF">GCM10009765_77240</name>
</gene>
<comment type="caution">
    <text evidence="3">The sequence shown here is derived from an EMBL/GenBank/DDBJ whole genome shotgun (WGS) entry which is preliminary data.</text>
</comment>
<keyword evidence="1 3" id="KW-0378">Hydrolase</keyword>
<dbReference type="RefSeq" id="WP_344314991.1">
    <property type="nucleotide sequence ID" value="NZ_BAAANY010000042.1"/>
</dbReference>
<dbReference type="GO" id="GO:0016787">
    <property type="term" value="F:hydrolase activity"/>
    <property type="evidence" value="ECO:0007669"/>
    <property type="project" value="UniProtKB-KW"/>
</dbReference>
<reference evidence="4" key="1">
    <citation type="journal article" date="2019" name="Int. J. Syst. Evol. Microbiol.">
        <title>The Global Catalogue of Microorganisms (GCM) 10K type strain sequencing project: providing services to taxonomists for standard genome sequencing and annotation.</title>
        <authorList>
            <consortium name="The Broad Institute Genomics Platform"/>
            <consortium name="The Broad Institute Genome Sequencing Center for Infectious Disease"/>
            <person name="Wu L."/>
            <person name="Ma J."/>
        </authorList>
    </citation>
    <scope>NUCLEOTIDE SEQUENCE [LARGE SCALE GENOMIC DNA]</scope>
    <source>
        <strain evidence="4">JCM 14718</strain>
    </source>
</reference>